<dbReference type="Pfam" id="PF07287">
    <property type="entry name" value="AtuA"/>
    <property type="match status" value="2"/>
</dbReference>
<gene>
    <name evidence="2" type="ORF">DS031_15840</name>
</gene>
<evidence type="ECO:0000259" key="1">
    <source>
        <dbReference type="Pfam" id="PF07287"/>
    </source>
</evidence>
<dbReference type="OrthoDB" id="9763456at2"/>
<dbReference type="InterPro" id="IPR010839">
    <property type="entry name" value="AtuA_N"/>
</dbReference>
<protein>
    <submittedName>
        <fullName evidence="2">3-methylaspartate ammonia-lyase</fullName>
    </submittedName>
</protein>
<keyword evidence="2" id="KW-0456">Lyase</keyword>
<organism evidence="2 3">
    <name type="scientific">Bacillus taeanensis</name>
    <dbReference type="NCBI Taxonomy" id="273032"/>
    <lineage>
        <taxon>Bacteria</taxon>
        <taxon>Bacillati</taxon>
        <taxon>Bacillota</taxon>
        <taxon>Bacilli</taxon>
        <taxon>Bacillales</taxon>
        <taxon>Bacillaceae</taxon>
        <taxon>Bacillus</taxon>
    </lineage>
</organism>
<feature type="domain" description="Acyclic terpene utilisation N-terminal" evidence="1">
    <location>
        <begin position="63"/>
        <end position="192"/>
    </location>
</feature>
<dbReference type="GO" id="GO:0016829">
    <property type="term" value="F:lyase activity"/>
    <property type="evidence" value="ECO:0007669"/>
    <property type="project" value="UniProtKB-KW"/>
</dbReference>
<comment type="caution">
    <text evidence="2">The sequence shown here is derived from an EMBL/GenBank/DDBJ whole genome shotgun (WGS) entry which is preliminary data.</text>
</comment>
<accession>A0A366XSG7</accession>
<keyword evidence="3" id="KW-1185">Reference proteome</keyword>
<sequence length="454" mass="50145">MKEEIKILTPAGMLGYGFPIDLFKKGVEMNPDVIVIDSGSTDSGPHKLGLGSMTCSREAYYKDISCMLEAGYEKKIPIFISSAGGDGTNEHVDAFIDIIKDISKEKGYHFKVAAIYSDIEKNYVVQQIEGGKVAPCGPVEPLKQEEALAATNIVAQMGVEPYLKVLEECEDIDIIISGRAYDPVPFAALGIKEGFNPGLCWHMGKVMECGAICAEPAGKSIMGTLRRDHFVLEPLNPVEKCTVYSVSAHTLYEKTHPYILPGPGGLLDLSETKFEQLTDRSVKVSGSKFIQSPTYTVKMEGAKRIGYRSIYIAGVRDPILIKQIDNVMMHVEQTVQEYFSDIPTESYQMIFHQFGKNGVMRELEPLKDAAPHELCIILEVSAPTQEVATAICSRARTEMLHCPYEGRMATAGNIALPFTPLEIPLGEVCKFNVYHLMEVENPTALFPIKYVEVL</sequence>
<reference evidence="2 3" key="1">
    <citation type="submission" date="2018-07" db="EMBL/GenBank/DDBJ databases">
        <title>Lottiidibacillus patelloidae gen. nov., sp. nov., isolated from the intestinal tract of a marine limpet and the reclassification of B. taeanensis BH030017T, B. algicola KMM 3737T and B. hwajinpoensis SW-72T as genus Lottiidibacillus.</title>
        <authorList>
            <person name="Liu R."/>
            <person name="Huang Z."/>
        </authorList>
    </citation>
    <scope>NUCLEOTIDE SEQUENCE [LARGE SCALE GENOMIC DNA]</scope>
    <source>
        <strain evidence="2 3">BH030017</strain>
    </source>
</reference>
<proteinExistence type="predicted"/>
<dbReference type="Proteomes" id="UP000253314">
    <property type="component" value="Unassembled WGS sequence"/>
</dbReference>
<feature type="domain" description="Acyclic terpene utilisation N-terminal" evidence="1">
    <location>
        <begin position="241"/>
        <end position="406"/>
    </location>
</feature>
<evidence type="ECO:0000313" key="2">
    <source>
        <dbReference type="EMBL" id="RBW68626.1"/>
    </source>
</evidence>
<name>A0A366XSG7_9BACI</name>
<dbReference type="EMBL" id="QOCW01000018">
    <property type="protein sequence ID" value="RBW68626.1"/>
    <property type="molecule type" value="Genomic_DNA"/>
</dbReference>
<dbReference type="RefSeq" id="WP_113807044.1">
    <property type="nucleotide sequence ID" value="NZ_QOCW01000018.1"/>
</dbReference>
<dbReference type="AlphaFoldDB" id="A0A366XSG7"/>
<evidence type="ECO:0000313" key="3">
    <source>
        <dbReference type="Proteomes" id="UP000253314"/>
    </source>
</evidence>